<proteinExistence type="predicted"/>
<dbReference type="AlphaFoldDB" id="A0A6J6G459"/>
<evidence type="ECO:0000313" key="1">
    <source>
        <dbReference type="EMBL" id="CAB4596046.1"/>
    </source>
</evidence>
<reference evidence="1" key="1">
    <citation type="submission" date="2020-05" db="EMBL/GenBank/DDBJ databases">
        <authorList>
            <person name="Chiriac C."/>
            <person name="Salcher M."/>
            <person name="Ghai R."/>
            <person name="Kavagutti S V."/>
        </authorList>
    </citation>
    <scope>NUCLEOTIDE SEQUENCE</scope>
</reference>
<dbReference type="EMBL" id="CAEZSR010000272">
    <property type="protein sequence ID" value="CAB4596046.1"/>
    <property type="molecule type" value="Genomic_DNA"/>
</dbReference>
<gene>
    <name evidence="1" type="ORF">UFOPK1493_04012</name>
</gene>
<protein>
    <submittedName>
        <fullName evidence="1">Unannotated protein</fullName>
    </submittedName>
</protein>
<name>A0A6J6G459_9ZZZZ</name>
<sequence length="69" mass="7761">MSGRYDDLADQLAEVAAALDERAFELLRSAAREGTGRPDDDKRLMQARRAIEKAERLLRDDREISADGI</sequence>
<organism evidence="1">
    <name type="scientific">freshwater metagenome</name>
    <dbReference type="NCBI Taxonomy" id="449393"/>
    <lineage>
        <taxon>unclassified sequences</taxon>
        <taxon>metagenomes</taxon>
        <taxon>ecological metagenomes</taxon>
    </lineage>
</organism>
<accession>A0A6J6G459</accession>